<feature type="binding site" evidence="9">
    <location>
        <begin position="96"/>
        <end position="106"/>
    </location>
    <ligand>
        <name>ATP</name>
        <dbReference type="ChEBI" id="CHEBI:30616"/>
    </ligand>
</feature>
<dbReference type="InterPro" id="IPR004424">
    <property type="entry name" value="IspE"/>
</dbReference>
<dbReference type="PANTHER" id="PTHR43527">
    <property type="entry name" value="4-DIPHOSPHOCYTIDYL-2-C-METHYL-D-ERYTHRITOL KINASE, CHLOROPLASTIC"/>
    <property type="match status" value="1"/>
</dbReference>
<keyword evidence="13" id="KW-1185">Reference proteome</keyword>
<evidence type="ECO:0000313" key="13">
    <source>
        <dbReference type="Proteomes" id="UP000660861"/>
    </source>
</evidence>
<evidence type="ECO:0000256" key="6">
    <source>
        <dbReference type="ARBA" id="ARBA00022777"/>
    </source>
</evidence>
<evidence type="ECO:0000313" key="12">
    <source>
        <dbReference type="EMBL" id="MBC8570134.1"/>
    </source>
</evidence>
<sequence>MDAIKIKAPAKINLSIDVVGKRYDGYHLLRMINQSIDLMDTVTVSLGEFDGVVIECEDERVPKDERNTVYKACRAFFAHTGREPVGVRVEIEKEIPIEAGLAGGSADAAAVLVALNHLLETGLSVEELCGIGEKVGADVPFCIQGGTAFVEGIGEVLSPLPPLPKCYFVVSKPDLSIRTADCFRAFDGEGISRRPDIDKITAAVIAGEIGEMASSMCNVLEEVGHYEQIESLKALMLREDALGAVMSGSGSAVVSVFEDKGDAKRCVRELEAAGYADTFLCKPVEYGCTIK</sequence>
<dbReference type="SUPFAM" id="SSF54211">
    <property type="entry name" value="Ribosomal protein S5 domain 2-like"/>
    <property type="match status" value="1"/>
</dbReference>
<comment type="caution">
    <text evidence="12">The sequence shown here is derived from an EMBL/GenBank/DDBJ whole genome shotgun (WGS) entry which is preliminary data.</text>
</comment>
<name>A0A926I6J9_9FIRM</name>
<comment type="pathway">
    <text evidence="9">Isoprenoid biosynthesis; isopentenyl diphosphate biosynthesis via DXP pathway; isopentenyl diphosphate from 1-deoxy-D-xylulose 5-phosphate: step 3/6.</text>
</comment>
<dbReference type="AlphaFoldDB" id="A0A926I6J9"/>
<dbReference type="Gene3D" id="3.30.230.10">
    <property type="match status" value="1"/>
</dbReference>
<dbReference type="InterPro" id="IPR020568">
    <property type="entry name" value="Ribosomal_Su5_D2-typ_SF"/>
</dbReference>
<evidence type="ECO:0000256" key="2">
    <source>
        <dbReference type="ARBA" id="ARBA00012052"/>
    </source>
</evidence>
<dbReference type="Gene3D" id="3.30.70.890">
    <property type="entry name" value="GHMP kinase, C-terminal domain"/>
    <property type="match status" value="1"/>
</dbReference>
<dbReference type="GO" id="GO:0019288">
    <property type="term" value="P:isopentenyl diphosphate biosynthetic process, methylerythritol 4-phosphate pathway"/>
    <property type="evidence" value="ECO:0007669"/>
    <property type="project" value="UniProtKB-UniRule"/>
</dbReference>
<feature type="domain" description="GHMP kinase N-terminal" evidence="10">
    <location>
        <begin position="67"/>
        <end position="146"/>
    </location>
</feature>
<comment type="similarity">
    <text evidence="1 9">Belongs to the GHMP kinase family. IspE subfamily.</text>
</comment>
<dbReference type="RefSeq" id="WP_262397223.1">
    <property type="nucleotide sequence ID" value="NZ_JACRTC010000002.1"/>
</dbReference>
<dbReference type="EC" id="2.7.1.148" evidence="2 9"/>
<dbReference type="GO" id="GO:0016114">
    <property type="term" value="P:terpenoid biosynthetic process"/>
    <property type="evidence" value="ECO:0007669"/>
    <property type="project" value="UniProtKB-UniRule"/>
</dbReference>
<accession>A0A926I6J9</accession>
<protein>
    <recommendedName>
        <fullName evidence="3 9">4-diphosphocytidyl-2-C-methyl-D-erythritol kinase</fullName>
        <shortName evidence="9">CMK</shortName>
        <ecNumber evidence="2 9">2.7.1.148</ecNumber>
    </recommendedName>
    <alternativeName>
        <fullName evidence="8 9">4-(cytidine-5'-diphospho)-2-C-methyl-D-erythritol kinase</fullName>
    </alternativeName>
</protein>
<feature type="active site" evidence="9">
    <location>
        <position position="11"/>
    </location>
</feature>
<keyword evidence="7 9" id="KW-0067">ATP-binding</keyword>
<dbReference type="InterPro" id="IPR006204">
    <property type="entry name" value="GHMP_kinase_N_dom"/>
</dbReference>
<evidence type="ECO:0000256" key="4">
    <source>
        <dbReference type="ARBA" id="ARBA00022679"/>
    </source>
</evidence>
<dbReference type="InterPro" id="IPR014721">
    <property type="entry name" value="Ribsml_uS5_D2-typ_fold_subgr"/>
</dbReference>
<keyword evidence="5 9" id="KW-0547">Nucleotide-binding</keyword>
<evidence type="ECO:0000259" key="11">
    <source>
        <dbReference type="Pfam" id="PF08544"/>
    </source>
</evidence>
<evidence type="ECO:0000259" key="10">
    <source>
        <dbReference type="Pfam" id="PF00288"/>
    </source>
</evidence>
<dbReference type="InterPro" id="IPR013750">
    <property type="entry name" value="GHMP_kinase_C_dom"/>
</dbReference>
<dbReference type="NCBIfam" id="TIGR00154">
    <property type="entry name" value="ispE"/>
    <property type="match status" value="1"/>
</dbReference>
<evidence type="ECO:0000256" key="9">
    <source>
        <dbReference type="HAMAP-Rule" id="MF_00061"/>
    </source>
</evidence>
<dbReference type="HAMAP" id="MF_00061">
    <property type="entry name" value="IspE"/>
    <property type="match status" value="1"/>
</dbReference>
<evidence type="ECO:0000256" key="1">
    <source>
        <dbReference type="ARBA" id="ARBA00009684"/>
    </source>
</evidence>
<gene>
    <name evidence="9" type="primary">ispE</name>
    <name evidence="12" type="ORF">H8709_04750</name>
</gene>
<keyword evidence="6 9" id="KW-0418">Kinase</keyword>
<dbReference type="PIRSF" id="PIRSF010376">
    <property type="entry name" value="IspE"/>
    <property type="match status" value="1"/>
</dbReference>
<organism evidence="12 13">
    <name type="scientific">Zongyangia hominis</name>
    <dbReference type="NCBI Taxonomy" id="2763677"/>
    <lineage>
        <taxon>Bacteria</taxon>
        <taxon>Bacillati</taxon>
        <taxon>Bacillota</taxon>
        <taxon>Clostridia</taxon>
        <taxon>Eubacteriales</taxon>
        <taxon>Oscillospiraceae</taxon>
        <taxon>Zongyangia</taxon>
    </lineage>
</organism>
<dbReference type="Pfam" id="PF00288">
    <property type="entry name" value="GHMP_kinases_N"/>
    <property type="match status" value="1"/>
</dbReference>
<dbReference type="GO" id="GO:0050515">
    <property type="term" value="F:4-(cytidine 5'-diphospho)-2-C-methyl-D-erythritol kinase activity"/>
    <property type="evidence" value="ECO:0007669"/>
    <property type="project" value="UniProtKB-UniRule"/>
</dbReference>
<comment type="function">
    <text evidence="9">Catalyzes the phosphorylation of the position 2 hydroxy group of 4-diphosphocytidyl-2C-methyl-D-erythritol.</text>
</comment>
<dbReference type="EMBL" id="JACRTC010000002">
    <property type="protein sequence ID" value="MBC8570134.1"/>
    <property type="molecule type" value="Genomic_DNA"/>
</dbReference>
<evidence type="ECO:0000256" key="5">
    <source>
        <dbReference type="ARBA" id="ARBA00022741"/>
    </source>
</evidence>
<reference evidence="12" key="1">
    <citation type="submission" date="2020-08" db="EMBL/GenBank/DDBJ databases">
        <title>Genome public.</title>
        <authorList>
            <person name="Liu C."/>
            <person name="Sun Q."/>
        </authorList>
    </citation>
    <scope>NUCLEOTIDE SEQUENCE</scope>
    <source>
        <strain evidence="12">NSJ-54</strain>
    </source>
</reference>
<dbReference type="PANTHER" id="PTHR43527:SF2">
    <property type="entry name" value="4-DIPHOSPHOCYTIDYL-2-C-METHYL-D-ERYTHRITOL KINASE, CHLOROPLASTIC"/>
    <property type="match status" value="1"/>
</dbReference>
<dbReference type="GO" id="GO:0005524">
    <property type="term" value="F:ATP binding"/>
    <property type="evidence" value="ECO:0007669"/>
    <property type="project" value="UniProtKB-UniRule"/>
</dbReference>
<proteinExistence type="inferred from homology"/>
<evidence type="ECO:0000256" key="3">
    <source>
        <dbReference type="ARBA" id="ARBA00017473"/>
    </source>
</evidence>
<comment type="catalytic activity">
    <reaction evidence="9">
        <text>4-CDP-2-C-methyl-D-erythritol + ATP = 4-CDP-2-C-methyl-D-erythritol 2-phosphate + ADP + H(+)</text>
        <dbReference type="Rhea" id="RHEA:18437"/>
        <dbReference type="ChEBI" id="CHEBI:15378"/>
        <dbReference type="ChEBI" id="CHEBI:30616"/>
        <dbReference type="ChEBI" id="CHEBI:57823"/>
        <dbReference type="ChEBI" id="CHEBI:57919"/>
        <dbReference type="ChEBI" id="CHEBI:456216"/>
        <dbReference type="EC" id="2.7.1.148"/>
    </reaction>
</comment>
<dbReference type="Proteomes" id="UP000660861">
    <property type="component" value="Unassembled WGS sequence"/>
</dbReference>
<dbReference type="SUPFAM" id="SSF55060">
    <property type="entry name" value="GHMP Kinase, C-terminal domain"/>
    <property type="match status" value="1"/>
</dbReference>
<feature type="active site" evidence="9">
    <location>
        <position position="138"/>
    </location>
</feature>
<evidence type="ECO:0000256" key="7">
    <source>
        <dbReference type="ARBA" id="ARBA00022840"/>
    </source>
</evidence>
<dbReference type="InterPro" id="IPR036554">
    <property type="entry name" value="GHMP_kinase_C_sf"/>
</dbReference>
<evidence type="ECO:0000256" key="8">
    <source>
        <dbReference type="ARBA" id="ARBA00032554"/>
    </source>
</evidence>
<dbReference type="Pfam" id="PF08544">
    <property type="entry name" value="GHMP_kinases_C"/>
    <property type="match status" value="1"/>
</dbReference>
<keyword evidence="4 9" id="KW-0808">Transferase</keyword>
<feature type="domain" description="GHMP kinase C-terminal" evidence="11">
    <location>
        <begin position="207"/>
        <end position="275"/>
    </location>
</feature>
<keyword evidence="9" id="KW-0414">Isoprene biosynthesis</keyword>